<keyword evidence="4" id="KW-0653">Protein transport</keyword>
<evidence type="ECO:0000256" key="5">
    <source>
        <dbReference type="ARBA" id="ARBA00023136"/>
    </source>
</evidence>
<evidence type="ECO:0000256" key="6">
    <source>
        <dbReference type="SAM" id="MobiDB-lite"/>
    </source>
</evidence>
<feature type="compositionally biased region" description="Basic and acidic residues" evidence="6">
    <location>
        <begin position="11"/>
        <end position="28"/>
    </location>
</feature>
<evidence type="ECO:0000256" key="4">
    <source>
        <dbReference type="ARBA" id="ARBA00022927"/>
    </source>
</evidence>
<protein>
    <submittedName>
        <fullName evidence="9">Beta-adaptin-like protein C</fullName>
    </submittedName>
</protein>
<dbReference type="Pfam" id="PF09066">
    <property type="entry name" value="B2-adapt-app_C"/>
    <property type="match status" value="1"/>
</dbReference>
<dbReference type="GO" id="GO:0012505">
    <property type="term" value="C:endomembrane system"/>
    <property type="evidence" value="ECO:0007669"/>
    <property type="project" value="UniProtKB-SubCell"/>
</dbReference>
<evidence type="ECO:0000313" key="9">
    <source>
        <dbReference type="RefSeq" id="XP_026192212.1"/>
    </source>
</evidence>
<feature type="region of interest" description="Disordered" evidence="6">
    <location>
        <begin position="595"/>
        <end position="701"/>
    </location>
</feature>
<dbReference type="Gene3D" id="3.30.310.10">
    <property type="entry name" value="TATA-Binding Protein"/>
    <property type="match status" value="1"/>
</dbReference>
<dbReference type="Gene3D" id="2.60.40.1150">
    <property type="match status" value="1"/>
</dbReference>
<dbReference type="SUPFAM" id="SSF48371">
    <property type="entry name" value="ARM repeat"/>
    <property type="match status" value="1"/>
</dbReference>
<dbReference type="GO" id="GO:0030131">
    <property type="term" value="C:clathrin adaptor complex"/>
    <property type="evidence" value="ECO:0007669"/>
    <property type="project" value="InterPro"/>
</dbReference>
<dbReference type="InterPro" id="IPR009028">
    <property type="entry name" value="Coatomer/calthrin_app_sub_C"/>
</dbReference>
<keyword evidence="3" id="KW-0813">Transport</keyword>
<dbReference type="InterPro" id="IPR015151">
    <property type="entry name" value="B-adaptin_app_sub_C"/>
</dbReference>
<reference evidence="9" key="1">
    <citation type="submission" date="2025-08" db="UniProtKB">
        <authorList>
            <consortium name="RefSeq"/>
        </authorList>
    </citation>
    <scope>IDENTIFICATION</scope>
</reference>
<dbReference type="InterPro" id="IPR016024">
    <property type="entry name" value="ARM-type_fold"/>
</dbReference>
<dbReference type="InterPro" id="IPR002553">
    <property type="entry name" value="Clathrin/coatomer_adapt-like_N"/>
</dbReference>
<dbReference type="GO" id="GO:0016192">
    <property type="term" value="P:vesicle-mediated transport"/>
    <property type="evidence" value="ECO:0007669"/>
    <property type="project" value="InterPro"/>
</dbReference>
<organism evidence="8 9">
    <name type="scientific">Cyclospora cayetanensis</name>
    <dbReference type="NCBI Taxonomy" id="88456"/>
    <lineage>
        <taxon>Eukaryota</taxon>
        <taxon>Sar</taxon>
        <taxon>Alveolata</taxon>
        <taxon>Apicomplexa</taxon>
        <taxon>Conoidasida</taxon>
        <taxon>Coccidia</taxon>
        <taxon>Eucoccidiorida</taxon>
        <taxon>Eimeriorina</taxon>
        <taxon>Eimeriidae</taxon>
        <taxon>Cyclospora</taxon>
    </lineage>
</organism>
<sequence>MSESHYFQPSKRGELHELKEELHSSNKDKKKDAVKRVIAAMTVGKDVSSLFPDVVNCMQTNNIELKKLVYLYVINYAKVQPELAILAVNTFRKDSLDPNPLIRALALRTMGYIRLEAIAEYLVEPLLRCCTDPDPYVRKTAAICIAKLHDIRADMVEAEQLLDVLKKMFADSNPVVVANAVAALSEISDASGKNLLKQFFSEDESSVTKLLTALNECTEWGQVFILDALIHFDPPSPRAAESVIDRVTPRLSHANAAVVLSAVKVILKLLNSISNADVIQAAHRKLCPPLITLLSAEPEVQYVALRNIELIVRRRPSILANDVKMFFCKFNDPLYIKIEKLDVIVGLANDRNLDAVLAELREYANDVDHEMARRSIRCIGRLCMRLPGAVDRCIQALLDLLSHKAAYAVQECAVVLRDICRKYTRDYSSVVPAICEVADLMDEPEARASIVWIIGQYSQHLPDATELLSTFASSFLEEVGSVQLQILTAAVKLFMLHPKHNQQLVMQLLKTATEEADNPDVRDRALIYWRMLSRNPEAARKVVFAPKGEMSAGGDDFDDQTLTALLSNISMVASVYHKVPETFVTRVRPAAAIRSTSSKSLGGSVLQAQGSEEESGRQTVERARRAIEQQEQQHKNDSSARSSSSSSRSRSDHSNSDSSSDSGPVDLLDLSESSSASMGVSKCPEPPPVVLTAETPGSRQQRGLEIRAALRKPEGGSLQLYLRATNRTGAPLSDFALQFNKNSFGLAPGGPLTLPVLAPGTSADTVLTVLPNQLNSNSPPTSPLFIQVAVKCSLDIFYFSVSYSLAEVLEERGPIHKELFRQHWQALGEAKQGSTTRQLAKPLSPQDATSLLKQQRVFLVAQRATDTYDAIYFSAVTTNNLLVLLELSMQRGSPMTKVVIRTEVAALLERHQSAQVGWSRCIHTGFSAARFGIGRLRREPACVAKWFEELYAFARPSGSTCSVGLVWHGASTPSSQRWFAVILAAYCFLVWLWNQQQLTFLQQELTPFCNEVCDSFRGMRHVAVESLRRGMQRRRLGQG</sequence>
<evidence type="ECO:0000313" key="8">
    <source>
        <dbReference type="Proteomes" id="UP000515125"/>
    </source>
</evidence>
<evidence type="ECO:0000256" key="3">
    <source>
        <dbReference type="ARBA" id="ARBA00022448"/>
    </source>
</evidence>
<dbReference type="RefSeq" id="XP_026192212.1">
    <property type="nucleotide sequence ID" value="XM_026336427.1"/>
</dbReference>
<dbReference type="InterPro" id="IPR026739">
    <property type="entry name" value="AP_beta"/>
</dbReference>
<evidence type="ECO:0000256" key="2">
    <source>
        <dbReference type="ARBA" id="ARBA00006613"/>
    </source>
</evidence>
<dbReference type="FunFam" id="2.60.40.1150:FF:000002">
    <property type="entry name" value="Beta-adaptin-like protein C"/>
    <property type="match status" value="1"/>
</dbReference>
<feature type="compositionally biased region" description="Basic and acidic residues" evidence="6">
    <location>
        <begin position="614"/>
        <end position="638"/>
    </location>
</feature>
<accession>A0A6P6RXV4</accession>
<dbReference type="Proteomes" id="UP000515125">
    <property type="component" value="Unplaced"/>
</dbReference>
<comment type="subcellular location">
    <subcellularLocation>
        <location evidence="1">Endomembrane system</location>
    </subcellularLocation>
</comment>
<name>A0A6P6RXV4_9EIME</name>
<keyword evidence="5" id="KW-0472">Membrane</keyword>
<feature type="compositionally biased region" description="Polar residues" evidence="6">
    <location>
        <begin position="595"/>
        <end position="610"/>
    </location>
</feature>
<dbReference type="SUPFAM" id="SSF55711">
    <property type="entry name" value="Subdomain of clathrin and coatomer appendage domain"/>
    <property type="match status" value="1"/>
</dbReference>
<feature type="compositionally biased region" description="Low complexity" evidence="6">
    <location>
        <begin position="656"/>
        <end position="677"/>
    </location>
</feature>
<dbReference type="InterPro" id="IPR013037">
    <property type="entry name" value="Clathrin_b-adaptin_app_Ig-like"/>
</dbReference>
<feature type="region of interest" description="Disordered" evidence="6">
    <location>
        <begin position="1"/>
        <end position="28"/>
    </location>
</feature>
<comment type="similarity">
    <text evidence="2">Belongs to the adaptor complexes large subunit family.</text>
</comment>
<dbReference type="SUPFAM" id="SSF49348">
    <property type="entry name" value="Clathrin adaptor appendage domain"/>
    <property type="match status" value="1"/>
</dbReference>
<dbReference type="OrthoDB" id="10254310at2759"/>
<dbReference type="GO" id="GO:0006886">
    <property type="term" value="P:intracellular protein transport"/>
    <property type="evidence" value="ECO:0007669"/>
    <property type="project" value="InterPro"/>
</dbReference>
<dbReference type="PANTHER" id="PTHR11134">
    <property type="entry name" value="ADAPTOR COMPLEX SUBUNIT BETA FAMILY MEMBER"/>
    <property type="match status" value="1"/>
</dbReference>
<dbReference type="SMART" id="SM01020">
    <property type="entry name" value="B2-adapt-app_C"/>
    <property type="match status" value="1"/>
</dbReference>
<dbReference type="InterPro" id="IPR012295">
    <property type="entry name" value="TBP_dom_sf"/>
</dbReference>
<proteinExistence type="inferred from homology"/>
<dbReference type="AlphaFoldDB" id="A0A6P6RXV4"/>
<dbReference type="Pfam" id="PF01602">
    <property type="entry name" value="Adaptin_N"/>
    <property type="match status" value="1"/>
</dbReference>
<dbReference type="InterPro" id="IPR011989">
    <property type="entry name" value="ARM-like"/>
</dbReference>
<evidence type="ECO:0000259" key="7">
    <source>
        <dbReference type="SMART" id="SM01020"/>
    </source>
</evidence>
<keyword evidence="8" id="KW-1185">Reference proteome</keyword>
<dbReference type="InterPro" id="IPR013041">
    <property type="entry name" value="Clathrin_app_Ig-like_sf"/>
</dbReference>
<dbReference type="GeneID" id="34620206"/>
<gene>
    <name evidence="9" type="primary">LOC34620206</name>
</gene>
<evidence type="ECO:0000256" key="1">
    <source>
        <dbReference type="ARBA" id="ARBA00004308"/>
    </source>
</evidence>
<feature type="domain" description="Beta-adaptin appendage C-terminal subdomain" evidence="7">
    <location>
        <begin position="809"/>
        <end position="917"/>
    </location>
</feature>
<dbReference type="Gene3D" id="1.25.10.10">
    <property type="entry name" value="Leucine-rich Repeat Variant"/>
    <property type="match status" value="1"/>
</dbReference>
<feature type="compositionally biased region" description="Low complexity" evidence="6">
    <location>
        <begin position="639"/>
        <end position="648"/>
    </location>
</feature>